<organism evidence="3 4">
    <name type="scientific">Coemansia erecta</name>
    <dbReference type="NCBI Taxonomy" id="147472"/>
    <lineage>
        <taxon>Eukaryota</taxon>
        <taxon>Fungi</taxon>
        <taxon>Fungi incertae sedis</taxon>
        <taxon>Zoopagomycota</taxon>
        <taxon>Kickxellomycotina</taxon>
        <taxon>Kickxellomycetes</taxon>
        <taxon>Kickxellales</taxon>
        <taxon>Kickxellaceae</taxon>
        <taxon>Coemansia</taxon>
    </lineage>
</organism>
<dbReference type="OrthoDB" id="5594463at2759"/>
<sequence>MSSLVAFVGSTAARRSYFSFPPGRRSIHGSPLWWVKPAAYAAGGAALVVVAWPVLRFVVIGGLAYGAYRLVRLWLILRDLNRSSSGGSSVNNPLEWLFGSIFSQGGVVSGKGVRTMQKIGEASLTAACSGNNSDRDVIGLFERALGLEELYDITLGEPMETQSSAVMVDGVQRHYADAVFPVYVSDSATTLFVQVSAVSGDAQGETSISVESMRLLARMPSGEVAETSIRVVGSDDSLNDDPDSFSSEAREHKRKVQDAEYKDL</sequence>
<gene>
    <name evidence="3" type="ORF">LPJ53_004690</name>
</gene>
<dbReference type="EMBL" id="JANBOJ010000232">
    <property type="protein sequence ID" value="KAJ1720711.1"/>
    <property type="molecule type" value="Genomic_DNA"/>
</dbReference>
<feature type="region of interest" description="Disordered" evidence="1">
    <location>
        <begin position="228"/>
        <end position="264"/>
    </location>
</feature>
<keyword evidence="4" id="KW-1185">Reference proteome</keyword>
<evidence type="ECO:0000313" key="4">
    <source>
        <dbReference type="Proteomes" id="UP001149813"/>
    </source>
</evidence>
<evidence type="ECO:0000256" key="2">
    <source>
        <dbReference type="SAM" id="Phobius"/>
    </source>
</evidence>
<keyword evidence="2" id="KW-0472">Membrane</keyword>
<dbReference type="Proteomes" id="UP001149813">
    <property type="component" value="Unassembled WGS sequence"/>
</dbReference>
<dbReference type="AlphaFoldDB" id="A0A9W7XWM7"/>
<evidence type="ECO:0000256" key="1">
    <source>
        <dbReference type="SAM" id="MobiDB-lite"/>
    </source>
</evidence>
<keyword evidence="2" id="KW-1133">Transmembrane helix</keyword>
<comment type="caution">
    <text evidence="3">The sequence shown here is derived from an EMBL/GenBank/DDBJ whole genome shotgun (WGS) entry which is preliminary data.</text>
</comment>
<protein>
    <submittedName>
        <fullName evidence="3">Uncharacterized protein</fullName>
    </submittedName>
</protein>
<feature type="transmembrane region" description="Helical" evidence="2">
    <location>
        <begin position="39"/>
        <end position="68"/>
    </location>
</feature>
<evidence type="ECO:0000313" key="3">
    <source>
        <dbReference type="EMBL" id="KAJ1720711.1"/>
    </source>
</evidence>
<reference evidence="3" key="1">
    <citation type="submission" date="2022-07" db="EMBL/GenBank/DDBJ databases">
        <title>Phylogenomic reconstructions and comparative analyses of Kickxellomycotina fungi.</title>
        <authorList>
            <person name="Reynolds N.K."/>
            <person name="Stajich J.E."/>
            <person name="Barry K."/>
            <person name="Grigoriev I.V."/>
            <person name="Crous P."/>
            <person name="Smith M.E."/>
        </authorList>
    </citation>
    <scope>NUCLEOTIDE SEQUENCE</scope>
    <source>
        <strain evidence="3">NBRC 32514</strain>
    </source>
</reference>
<name>A0A9W7XWM7_9FUNG</name>
<proteinExistence type="predicted"/>
<feature type="compositionally biased region" description="Basic and acidic residues" evidence="1">
    <location>
        <begin position="248"/>
        <end position="264"/>
    </location>
</feature>
<keyword evidence="2" id="KW-0812">Transmembrane</keyword>
<accession>A0A9W7XWM7</accession>